<feature type="coiled-coil region" evidence="1">
    <location>
        <begin position="58"/>
        <end position="85"/>
    </location>
</feature>
<accession>A0A1H5RW41</accession>
<dbReference type="OrthoDB" id="8393648at2"/>
<dbReference type="Proteomes" id="UP000236753">
    <property type="component" value="Unassembled WGS sequence"/>
</dbReference>
<evidence type="ECO:0000313" key="3">
    <source>
        <dbReference type="EMBL" id="SEF42553.1"/>
    </source>
</evidence>
<name>A0A1H5RW41_9PROT</name>
<protein>
    <submittedName>
        <fullName evidence="3">Uncharacterized protein</fullName>
    </submittedName>
</protein>
<evidence type="ECO:0000256" key="2">
    <source>
        <dbReference type="SAM" id="SignalP"/>
    </source>
</evidence>
<reference evidence="3 4" key="1">
    <citation type="submission" date="2016-10" db="EMBL/GenBank/DDBJ databases">
        <authorList>
            <person name="de Groot N.N."/>
        </authorList>
    </citation>
    <scope>NUCLEOTIDE SEQUENCE [LARGE SCALE GENOMIC DNA]</scope>
    <source>
        <strain evidence="3 4">Nm13</strain>
    </source>
</reference>
<feature type="signal peptide" evidence="2">
    <location>
        <begin position="1"/>
        <end position="20"/>
    </location>
</feature>
<dbReference type="AlphaFoldDB" id="A0A1H5RW41"/>
<evidence type="ECO:0000256" key="1">
    <source>
        <dbReference type="SAM" id="Coils"/>
    </source>
</evidence>
<organism evidence="3 4">
    <name type="scientific">Nitrosomonas ureae</name>
    <dbReference type="NCBI Taxonomy" id="44577"/>
    <lineage>
        <taxon>Bacteria</taxon>
        <taxon>Pseudomonadati</taxon>
        <taxon>Pseudomonadota</taxon>
        <taxon>Betaproteobacteria</taxon>
        <taxon>Nitrosomonadales</taxon>
        <taxon>Nitrosomonadaceae</taxon>
        <taxon>Nitrosomonas</taxon>
    </lineage>
</organism>
<feature type="chain" id="PRO_5009283485" evidence="2">
    <location>
        <begin position="21"/>
        <end position="268"/>
    </location>
</feature>
<evidence type="ECO:0000313" key="4">
    <source>
        <dbReference type="Proteomes" id="UP000236753"/>
    </source>
</evidence>
<gene>
    <name evidence="3" type="ORF">SAMN05216334_101274</name>
</gene>
<sequence length="268" mass="30916">MRVGFIYIFLSLLIPCKVLANEAPDKGIVHNTKETNALTYFCEKTRNDLLDCEFTQTRVQKKVKAEELTSQLDQARKLFQSSNEREGKEISQACTDMNEYILVLQGHKQGQNIIQQEKINSMSEMEKKDLINLLKISNAYCKSKTLENYLAMARAEFDRRMRTCGVSSNNWKQSFRLIIDEVSGAYTWVAKGEPIGACGVIQLSRFEPEIENSKLVAWNYISKKIVTNKRENLFPGMACEDLDENEYVFDWKSREHGLGCDYIDFLPF</sequence>
<keyword evidence="2" id="KW-0732">Signal</keyword>
<dbReference type="EMBL" id="FNUX01000001">
    <property type="protein sequence ID" value="SEF42553.1"/>
    <property type="molecule type" value="Genomic_DNA"/>
</dbReference>
<dbReference type="RefSeq" id="WP_103965246.1">
    <property type="nucleotide sequence ID" value="NZ_FNUX01000001.1"/>
</dbReference>
<keyword evidence="1" id="KW-0175">Coiled coil</keyword>
<proteinExistence type="predicted"/>